<evidence type="ECO:0000256" key="1">
    <source>
        <dbReference type="SAM" id="MobiDB-lite"/>
    </source>
</evidence>
<feature type="region of interest" description="Disordered" evidence="1">
    <location>
        <begin position="1"/>
        <end position="63"/>
    </location>
</feature>
<sequence>MSATPPARRRLNPAVTVRRAQSERRQLSPWQLPWSRGRTSGPETGRDPRDPPWGRVDHHHTPRTALIPPALPRMLGHSQSVLCGGLSPAGSMRHLPMAPVPSVQLPPIALGSPPTMLPPPHTLEDRLSQDRLSAFLAGEILPHQPRSILSCPGESPLFYLASPFHCLVMHVHYSIFKNMKLLKPVNARPRPRHTLTHKPSHPGNISQDCVSVSSASGNNSGRGESLTEIVVILHLQETSSVLLL</sequence>
<evidence type="ECO:0000313" key="3">
    <source>
        <dbReference type="Proteomes" id="UP001286313"/>
    </source>
</evidence>
<dbReference type="AlphaFoldDB" id="A0AAE1EJN1"/>
<protein>
    <submittedName>
        <fullName evidence="2">Uncharacterized protein</fullName>
    </submittedName>
</protein>
<gene>
    <name evidence="2" type="ORF">Pcinc_041589</name>
</gene>
<feature type="region of interest" description="Disordered" evidence="1">
    <location>
        <begin position="189"/>
        <end position="222"/>
    </location>
</feature>
<name>A0AAE1EJN1_PETCI</name>
<evidence type="ECO:0000313" key="2">
    <source>
        <dbReference type="EMBL" id="KAK3851786.1"/>
    </source>
</evidence>
<dbReference type="Proteomes" id="UP001286313">
    <property type="component" value="Unassembled WGS sequence"/>
</dbReference>
<feature type="compositionally biased region" description="Basic and acidic residues" evidence="1">
    <location>
        <begin position="44"/>
        <end position="56"/>
    </location>
</feature>
<dbReference type="EMBL" id="JAWQEG010007733">
    <property type="protein sequence ID" value="KAK3851786.1"/>
    <property type="molecule type" value="Genomic_DNA"/>
</dbReference>
<accession>A0AAE1EJN1</accession>
<feature type="compositionally biased region" description="Low complexity" evidence="1">
    <location>
        <begin position="210"/>
        <end position="221"/>
    </location>
</feature>
<keyword evidence="3" id="KW-1185">Reference proteome</keyword>
<proteinExistence type="predicted"/>
<reference evidence="2" key="1">
    <citation type="submission" date="2023-10" db="EMBL/GenBank/DDBJ databases">
        <title>Genome assemblies of two species of porcelain crab, Petrolisthes cinctipes and Petrolisthes manimaculis (Anomura: Porcellanidae).</title>
        <authorList>
            <person name="Angst P."/>
        </authorList>
    </citation>
    <scope>NUCLEOTIDE SEQUENCE</scope>
    <source>
        <strain evidence="2">PB745_01</strain>
        <tissue evidence="2">Gill</tissue>
    </source>
</reference>
<organism evidence="2 3">
    <name type="scientific">Petrolisthes cinctipes</name>
    <name type="common">Flat porcelain crab</name>
    <dbReference type="NCBI Taxonomy" id="88211"/>
    <lineage>
        <taxon>Eukaryota</taxon>
        <taxon>Metazoa</taxon>
        <taxon>Ecdysozoa</taxon>
        <taxon>Arthropoda</taxon>
        <taxon>Crustacea</taxon>
        <taxon>Multicrustacea</taxon>
        <taxon>Malacostraca</taxon>
        <taxon>Eumalacostraca</taxon>
        <taxon>Eucarida</taxon>
        <taxon>Decapoda</taxon>
        <taxon>Pleocyemata</taxon>
        <taxon>Anomura</taxon>
        <taxon>Galatheoidea</taxon>
        <taxon>Porcellanidae</taxon>
        <taxon>Petrolisthes</taxon>
    </lineage>
</organism>
<feature type="compositionally biased region" description="Basic residues" evidence="1">
    <location>
        <begin position="189"/>
        <end position="200"/>
    </location>
</feature>
<comment type="caution">
    <text evidence="2">The sequence shown here is derived from an EMBL/GenBank/DDBJ whole genome shotgun (WGS) entry which is preliminary data.</text>
</comment>